<evidence type="ECO:0000313" key="2">
    <source>
        <dbReference type="Proteomes" id="UP000311919"/>
    </source>
</evidence>
<accession>A0A4Z2DLJ6</accession>
<dbReference type="EMBL" id="SKCS01000093">
    <property type="protein sequence ID" value="TNN17424.1"/>
    <property type="molecule type" value="Genomic_DNA"/>
</dbReference>
<gene>
    <name evidence="1" type="ORF">EWB00_011146</name>
</gene>
<proteinExistence type="predicted"/>
<name>A0A4Z2DLJ6_SCHJA</name>
<keyword evidence="2" id="KW-1185">Reference proteome</keyword>
<evidence type="ECO:0000313" key="1">
    <source>
        <dbReference type="EMBL" id="TNN17424.1"/>
    </source>
</evidence>
<protein>
    <submittedName>
        <fullName evidence="1">Uncharacterized protein</fullName>
    </submittedName>
</protein>
<sequence>MYVSSLLELLPQIFGVNSTFENGRTMQPTLTRKKYEAKLTLAPDDSPYTECATYEDVKSILRNYVAV</sequence>
<dbReference type="Proteomes" id="UP000311919">
    <property type="component" value="Unassembled WGS sequence"/>
</dbReference>
<reference evidence="1 2" key="1">
    <citation type="submission" date="2019-03" db="EMBL/GenBank/DDBJ databases">
        <title>An improved genome assembly of the fluke Schistosoma japonicum.</title>
        <authorList>
            <person name="Hu W."/>
            <person name="Luo F."/>
            <person name="Yin M."/>
            <person name="Mo X."/>
            <person name="Sun C."/>
            <person name="Wu Q."/>
            <person name="Zhu B."/>
            <person name="Xiang M."/>
            <person name="Wang J."/>
            <person name="Wang Y."/>
            <person name="Zhang T."/>
            <person name="Xu B."/>
            <person name="Zheng H."/>
            <person name="Feng Z."/>
        </authorList>
    </citation>
    <scope>NUCLEOTIDE SEQUENCE [LARGE SCALE GENOMIC DNA]</scope>
    <source>
        <strain evidence="1">HuSjv2</strain>
        <tissue evidence="1">Worms</tissue>
    </source>
</reference>
<dbReference type="AlphaFoldDB" id="A0A4Z2DLJ6"/>
<organism evidence="1 2">
    <name type="scientific">Schistosoma japonicum</name>
    <name type="common">Blood fluke</name>
    <dbReference type="NCBI Taxonomy" id="6182"/>
    <lineage>
        <taxon>Eukaryota</taxon>
        <taxon>Metazoa</taxon>
        <taxon>Spiralia</taxon>
        <taxon>Lophotrochozoa</taxon>
        <taxon>Platyhelminthes</taxon>
        <taxon>Trematoda</taxon>
        <taxon>Digenea</taxon>
        <taxon>Strigeidida</taxon>
        <taxon>Schistosomatoidea</taxon>
        <taxon>Schistosomatidae</taxon>
        <taxon>Schistosoma</taxon>
    </lineage>
</organism>
<comment type="caution">
    <text evidence="1">The sequence shown here is derived from an EMBL/GenBank/DDBJ whole genome shotgun (WGS) entry which is preliminary data.</text>
</comment>